<dbReference type="SUPFAM" id="SSF46894">
    <property type="entry name" value="C-terminal effector domain of the bipartite response regulators"/>
    <property type="match status" value="1"/>
</dbReference>
<keyword evidence="2" id="KW-0902">Two-component regulatory system</keyword>
<evidence type="ECO:0000256" key="3">
    <source>
        <dbReference type="ARBA" id="ARBA00023015"/>
    </source>
</evidence>
<evidence type="ECO:0000256" key="2">
    <source>
        <dbReference type="ARBA" id="ARBA00023012"/>
    </source>
</evidence>
<dbReference type="GO" id="GO:0032993">
    <property type="term" value="C:protein-DNA complex"/>
    <property type="evidence" value="ECO:0007669"/>
    <property type="project" value="TreeGrafter"/>
</dbReference>
<dbReference type="RefSeq" id="WP_060689411.1">
    <property type="nucleotide sequence ID" value="NZ_BQKE01000003.1"/>
</dbReference>
<dbReference type="FunFam" id="1.10.10.10:FF:000005">
    <property type="entry name" value="Two-component system response regulator"/>
    <property type="match status" value="1"/>
</dbReference>
<dbReference type="Gene3D" id="3.40.50.2300">
    <property type="match status" value="1"/>
</dbReference>
<keyword evidence="4 7" id="KW-0238">DNA-binding</keyword>
<organism evidence="10 11">
    <name type="scientific">Persicobacter diffluens</name>
    <dbReference type="NCBI Taxonomy" id="981"/>
    <lineage>
        <taxon>Bacteria</taxon>
        <taxon>Pseudomonadati</taxon>
        <taxon>Bacteroidota</taxon>
        <taxon>Cytophagia</taxon>
        <taxon>Cytophagales</taxon>
        <taxon>Persicobacteraceae</taxon>
        <taxon>Persicobacter</taxon>
    </lineage>
</organism>
<reference evidence="10 11" key="1">
    <citation type="submission" date="2021-12" db="EMBL/GenBank/DDBJ databases">
        <title>Genome sequencing of bacteria with rrn-lacking chromosome and rrn-plasmid.</title>
        <authorList>
            <person name="Anda M."/>
            <person name="Iwasaki W."/>
        </authorList>
    </citation>
    <scope>NUCLEOTIDE SEQUENCE [LARGE SCALE GENOMIC DNA]</scope>
    <source>
        <strain evidence="10 11">NBRC 15940</strain>
    </source>
</reference>
<dbReference type="GO" id="GO:0006355">
    <property type="term" value="P:regulation of DNA-templated transcription"/>
    <property type="evidence" value="ECO:0007669"/>
    <property type="project" value="InterPro"/>
</dbReference>
<dbReference type="CDD" id="cd00383">
    <property type="entry name" value="trans_reg_C"/>
    <property type="match status" value="1"/>
</dbReference>
<feature type="domain" description="OmpR/PhoB-type" evidence="9">
    <location>
        <begin position="131"/>
        <end position="229"/>
    </location>
</feature>
<evidence type="ECO:0000259" key="8">
    <source>
        <dbReference type="PROSITE" id="PS50110"/>
    </source>
</evidence>
<dbReference type="PANTHER" id="PTHR48111:SF22">
    <property type="entry name" value="REGULATOR OF RPOS"/>
    <property type="match status" value="1"/>
</dbReference>
<dbReference type="GO" id="GO:0000156">
    <property type="term" value="F:phosphorelay response regulator activity"/>
    <property type="evidence" value="ECO:0007669"/>
    <property type="project" value="TreeGrafter"/>
</dbReference>
<dbReference type="PROSITE" id="PS50110">
    <property type="entry name" value="RESPONSE_REGULATORY"/>
    <property type="match status" value="1"/>
</dbReference>
<feature type="DNA-binding region" description="OmpR/PhoB-type" evidence="7">
    <location>
        <begin position="131"/>
        <end position="229"/>
    </location>
</feature>
<dbReference type="InterPro" id="IPR039420">
    <property type="entry name" value="WalR-like"/>
</dbReference>
<dbReference type="InterPro" id="IPR011006">
    <property type="entry name" value="CheY-like_superfamily"/>
</dbReference>
<evidence type="ECO:0000256" key="6">
    <source>
        <dbReference type="PROSITE-ProRule" id="PRU00169"/>
    </source>
</evidence>
<dbReference type="InterPro" id="IPR016032">
    <property type="entry name" value="Sig_transdc_resp-reg_C-effctor"/>
</dbReference>
<evidence type="ECO:0000313" key="10">
    <source>
        <dbReference type="EMBL" id="GJM63574.1"/>
    </source>
</evidence>
<name>A0AAN4W2A7_9BACT</name>
<dbReference type="Pfam" id="PF00072">
    <property type="entry name" value="Response_reg"/>
    <property type="match status" value="1"/>
</dbReference>
<evidence type="ECO:0000256" key="1">
    <source>
        <dbReference type="ARBA" id="ARBA00022553"/>
    </source>
</evidence>
<comment type="caution">
    <text evidence="10">The sequence shown here is derived from an EMBL/GenBank/DDBJ whole genome shotgun (WGS) entry which is preliminary data.</text>
</comment>
<dbReference type="SUPFAM" id="SSF52172">
    <property type="entry name" value="CheY-like"/>
    <property type="match status" value="1"/>
</dbReference>
<proteinExistence type="predicted"/>
<evidence type="ECO:0000256" key="7">
    <source>
        <dbReference type="PROSITE-ProRule" id="PRU01091"/>
    </source>
</evidence>
<dbReference type="FunFam" id="3.40.50.2300:FF:000001">
    <property type="entry name" value="DNA-binding response regulator PhoB"/>
    <property type="match status" value="1"/>
</dbReference>
<keyword evidence="1 6" id="KW-0597">Phosphoprotein</keyword>
<keyword evidence="3" id="KW-0805">Transcription regulation</keyword>
<feature type="modified residue" description="4-aspartylphosphate" evidence="6">
    <location>
        <position position="51"/>
    </location>
</feature>
<dbReference type="SMART" id="SM00862">
    <property type="entry name" value="Trans_reg_C"/>
    <property type="match status" value="1"/>
</dbReference>
<evidence type="ECO:0000256" key="5">
    <source>
        <dbReference type="ARBA" id="ARBA00023163"/>
    </source>
</evidence>
<dbReference type="Gene3D" id="1.10.10.10">
    <property type="entry name" value="Winged helix-like DNA-binding domain superfamily/Winged helix DNA-binding domain"/>
    <property type="match status" value="1"/>
</dbReference>
<dbReference type="EMBL" id="BQKE01000003">
    <property type="protein sequence ID" value="GJM63574.1"/>
    <property type="molecule type" value="Genomic_DNA"/>
</dbReference>
<sequence length="235" mass="26510">MKILLVEDEFQISEFIKKGLNERNYEVIVAADGKTGLEIATSDTFNLIILDLMLPKMNGIEVCKNIRMTNYEVPILMLTALDTTDDKVKGLNAGADDYLAKPFDFSELEARVKALIRRSSLGSSQPEETEHRKLVAGDLICDLDNKQVTRSGKEIQLTAKEFALLELFLKNKNKVLDRATIAEKIWGLTFDSGTNIVDVYVNYLRKKVDKEFDTKLIHTRVGFGYILKDEEAPSA</sequence>
<protein>
    <submittedName>
        <fullName evidence="10">DNA-binding response regulator</fullName>
    </submittedName>
</protein>
<dbReference type="AlphaFoldDB" id="A0AAN4W2A7"/>
<gene>
    <name evidence="10" type="ORF">PEDI_41260</name>
</gene>
<dbReference type="InterPro" id="IPR036388">
    <property type="entry name" value="WH-like_DNA-bd_sf"/>
</dbReference>
<keyword evidence="11" id="KW-1185">Reference proteome</keyword>
<dbReference type="InterPro" id="IPR001789">
    <property type="entry name" value="Sig_transdc_resp-reg_receiver"/>
</dbReference>
<dbReference type="SMART" id="SM00448">
    <property type="entry name" value="REC"/>
    <property type="match status" value="1"/>
</dbReference>
<dbReference type="GO" id="GO:0000976">
    <property type="term" value="F:transcription cis-regulatory region binding"/>
    <property type="evidence" value="ECO:0007669"/>
    <property type="project" value="TreeGrafter"/>
</dbReference>
<dbReference type="GO" id="GO:0005829">
    <property type="term" value="C:cytosol"/>
    <property type="evidence" value="ECO:0007669"/>
    <property type="project" value="TreeGrafter"/>
</dbReference>
<dbReference type="InterPro" id="IPR001867">
    <property type="entry name" value="OmpR/PhoB-type_DNA-bd"/>
</dbReference>
<dbReference type="Gene3D" id="6.10.250.690">
    <property type="match status" value="1"/>
</dbReference>
<evidence type="ECO:0000256" key="4">
    <source>
        <dbReference type="ARBA" id="ARBA00023125"/>
    </source>
</evidence>
<dbReference type="PROSITE" id="PS51755">
    <property type="entry name" value="OMPR_PHOB"/>
    <property type="match status" value="1"/>
</dbReference>
<dbReference type="Proteomes" id="UP001310022">
    <property type="component" value="Unassembled WGS sequence"/>
</dbReference>
<dbReference type="Pfam" id="PF00486">
    <property type="entry name" value="Trans_reg_C"/>
    <property type="match status" value="1"/>
</dbReference>
<keyword evidence="5" id="KW-0804">Transcription</keyword>
<dbReference type="PANTHER" id="PTHR48111">
    <property type="entry name" value="REGULATOR OF RPOS"/>
    <property type="match status" value="1"/>
</dbReference>
<feature type="domain" description="Response regulatory" evidence="8">
    <location>
        <begin position="2"/>
        <end position="116"/>
    </location>
</feature>
<evidence type="ECO:0000313" key="11">
    <source>
        <dbReference type="Proteomes" id="UP001310022"/>
    </source>
</evidence>
<evidence type="ECO:0000259" key="9">
    <source>
        <dbReference type="PROSITE" id="PS51755"/>
    </source>
</evidence>
<accession>A0AAN4W2A7</accession>